<accession>A0A6A3RK09</accession>
<sequence>MASATSSKISRPIVASLAANASRMSHQNASSASIRPVSCTFEPFGLPFLMYLSTSNRSNLSSSSDMVLGGGSVVWRRFRSGSPLRKRNRLD</sequence>
<evidence type="ECO:0000313" key="2">
    <source>
        <dbReference type="Proteomes" id="UP000440732"/>
    </source>
</evidence>
<gene>
    <name evidence="1" type="ORF">PF006_g23447</name>
</gene>
<dbReference type="AlphaFoldDB" id="A0A6A3RK09"/>
<reference evidence="1 2" key="1">
    <citation type="submission" date="2018-08" db="EMBL/GenBank/DDBJ databases">
        <title>Genomic investigation of the strawberry pathogen Phytophthora fragariae indicates pathogenicity is determined by transcriptional variation in three key races.</title>
        <authorList>
            <person name="Adams T.M."/>
            <person name="Armitage A.D."/>
            <person name="Sobczyk M.K."/>
            <person name="Bates H.J."/>
            <person name="Dunwell J.M."/>
            <person name="Nellist C.F."/>
            <person name="Harrison R.J."/>
        </authorList>
    </citation>
    <scope>NUCLEOTIDE SEQUENCE [LARGE SCALE GENOMIC DNA]</scope>
    <source>
        <strain evidence="1 2">NOV-5</strain>
    </source>
</reference>
<comment type="caution">
    <text evidence="1">The sequence shown here is derived from an EMBL/GenBank/DDBJ whole genome shotgun (WGS) entry which is preliminary data.</text>
</comment>
<evidence type="ECO:0000313" key="1">
    <source>
        <dbReference type="EMBL" id="KAE9098008.1"/>
    </source>
</evidence>
<protein>
    <submittedName>
        <fullName evidence="1">Uncharacterized protein</fullName>
    </submittedName>
</protein>
<name>A0A6A3RK09_9STRA</name>
<dbReference type="Proteomes" id="UP000440732">
    <property type="component" value="Unassembled WGS sequence"/>
</dbReference>
<dbReference type="EMBL" id="QXGA01002423">
    <property type="protein sequence ID" value="KAE9098008.1"/>
    <property type="molecule type" value="Genomic_DNA"/>
</dbReference>
<proteinExistence type="predicted"/>
<organism evidence="1 2">
    <name type="scientific">Phytophthora fragariae</name>
    <dbReference type="NCBI Taxonomy" id="53985"/>
    <lineage>
        <taxon>Eukaryota</taxon>
        <taxon>Sar</taxon>
        <taxon>Stramenopiles</taxon>
        <taxon>Oomycota</taxon>
        <taxon>Peronosporomycetes</taxon>
        <taxon>Peronosporales</taxon>
        <taxon>Peronosporaceae</taxon>
        <taxon>Phytophthora</taxon>
    </lineage>
</organism>